<accession>A0ABR8TRP4</accession>
<evidence type="ECO:0000256" key="1">
    <source>
        <dbReference type="SAM" id="SignalP"/>
    </source>
</evidence>
<dbReference type="InterPro" id="IPR018642">
    <property type="entry name" value="DUF2066"/>
</dbReference>
<gene>
    <name evidence="2" type="ORF">H9642_14750</name>
</gene>
<dbReference type="EMBL" id="JACSQG010000009">
    <property type="protein sequence ID" value="MBD7978441.1"/>
    <property type="molecule type" value="Genomic_DNA"/>
</dbReference>
<reference evidence="2 3" key="1">
    <citation type="submission" date="2020-08" db="EMBL/GenBank/DDBJ databases">
        <title>A Genomic Blueprint of the Chicken Gut Microbiome.</title>
        <authorList>
            <person name="Gilroy R."/>
            <person name="Ravi A."/>
            <person name="Getino M."/>
            <person name="Pursley I."/>
            <person name="Horton D.L."/>
            <person name="Alikhan N.-F."/>
            <person name="Baker D."/>
            <person name="Gharbi K."/>
            <person name="Hall N."/>
            <person name="Watson M."/>
            <person name="Adriaenssens E.M."/>
            <person name="Foster-Nyarko E."/>
            <person name="Jarju S."/>
            <person name="Secka A."/>
            <person name="Antonio M."/>
            <person name="Oren A."/>
            <person name="Chaudhuri R."/>
            <person name="La Ragione R.M."/>
            <person name="Hildebrand F."/>
            <person name="Pallen M.J."/>
        </authorList>
    </citation>
    <scope>NUCLEOTIDE SEQUENCE [LARGE SCALE GENOMIC DNA]</scope>
    <source>
        <strain evidence="2 3">Sa2CUA2</strain>
    </source>
</reference>
<keyword evidence="1" id="KW-0732">Signal</keyword>
<evidence type="ECO:0000313" key="2">
    <source>
        <dbReference type="EMBL" id="MBD7978441.1"/>
    </source>
</evidence>
<dbReference type="Pfam" id="PF09839">
    <property type="entry name" value="DUF2066"/>
    <property type="match status" value="1"/>
</dbReference>
<protein>
    <submittedName>
        <fullName evidence="2">DUF2066 domain-containing protein</fullName>
    </submittedName>
</protein>
<evidence type="ECO:0000313" key="3">
    <source>
        <dbReference type="Proteomes" id="UP000611945"/>
    </source>
</evidence>
<name>A0ABR8TRP4_9PSED</name>
<proteinExistence type="predicted"/>
<dbReference type="RefSeq" id="WP_251837228.1">
    <property type="nucleotide sequence ID" value="NZ_JACSQG010000009.1"/>
</dbReference>
<organism evidence="2 3">
    <name type="scientific">Serpens gallinarum</name>
    <dbReference type="NCBI Taxonomy" id="2763075"/>
    <lineage>
        <taxon>Bacteria</taxon>
        <taxon>Pseudomonadati</taxon>
        <taxon>Pseudomonadota</taxon>
        <taxon>Gammaproteobacteria</taxon>
        <taxon>Pseudomonadales</taxon>
        <taxon>Pseudomonadaceae</taxon>
        <taxon>Pseudomonas</taxon>
    </lineage>
</organism>
<sequence length="335" mass="36490">MSLIARLLVMCCMSLLSLASLAAPVNGLYQVREAVLGQQAVEREQVLRQALDTLVMRLSGDPAALENPAVIALREKPQRLISQYAYDGNMLVVDFDPATSMQALRDAGLPLWGADRPAVLVWWLNESARGSLLVGDTQESSALLRRAAQHRGLPVRVPLADLSEQWVGTPSALSGKNLSALRDASARYAADVLLTVYARQARGSQWQAHWRLWHGEQLLQGQVAGANPAVLNDAVLLAVQQALAPLFVVRPGGEEVLTLVVSNVDLPRYAELERLLEPFAPRLLRADGKVLTYRLKASAEQLRAQLALARLQELPAAAVQGDGVMEARASVLRFH</sequence>
<dbReference type="Proteomes" id="UP000611945">
    <property type="component" value="Unassembled WGS sequence"/>
</dbReference>
<keyword evidence="3" id="KW-1185">Reference proteome</keyword>
<comment type="caution">
    <text evidence="2">The sequence shown here is derived from an EMBL/GenBank/DDBJ whole genome shotgun (WGS) entry which is preliminary data.</text>
</comment>
<feature type="signal peptide" evidence="1">
    <location>
        <begin position="1"/>
        <end position="22"/>
    </location>
</feature>
<feature type="chain" id="PRO_5045715271" evidence="1">
    <location>
        <begin position="23"/>
        <end position="335"/>
    </location>
</feature>